<keyword evidence="3" id="KW-0813">Transport</keyword>
<evidence type="ECO:0000256" key="3">
    <source>
        <dbReference type="ARBA" id="ARBA00022448"/>
    </source>
</evidence>
<comment type="similarity">
    <text evidence="2">Belongs to the multi antimicrobial extrusion (MATE) (TC 2.A.66.1) family.</text>
</comment>
<comment type="caution">
    <text evidence="9">The sequence shown here is derived from an EMBL/GenBank/DDBJ whole genome shotgun (WGS) entry which is preliminary data.</text>
</comment>
<dbReference type="EMBL" id="JAKRYL010000001">
    <property type="protein sequence ID" value="MCL7745736.1"/>
    <property type="molecule type" value="Genomic_DNA"/>
</dbReference>
<evidence type="ECO:0000256" key="2">
    <source>
        <dbReference type="ARBA" id="ARBA00010199"/>
    </source>
</evidence>
<dbReference type="PANTHER" id="PTHR42925">
    <property type="entry name" value="MULTIDRUG AND TOXIN EFFLUX PROTEIN MATE FAMILY"/>
    <property type="match status" value="1"/>
</dbReference>
<organism evidence="9 10">
    <name type="scientific">Halalkalibacter alkaliphilus</name>
    <dbReference type="NCBI Taxonomy" id="2917993"/>
    <lineage>
        <taxon>Bacteria</taxon>
        <taxon>Bacillati</taxon>
        <taxon>Bacillota</taxon>
        <taxon>Bacilli</taxon>
        <taxon>Bacillales</taxon>
        <taxon>Bacillaceae</taxon>
        <taxon>Halalkalibacter</taxon>
    </lineage>
</organism>
<dbReference type="GO" id="GO:0015297">
    <property type="term" value="F:antiporter activity"/>
    <property type="evidence" value="ECO:0007669"/>
    <property type="project" value="InterPro"/>
</dbReference>
<dbReference type="NCBIfam" id="TIGR00797">
    <property type="entry name" value="matE"/>
    <property type="match status" value="1"/>
</dbReference>
<feature type="transmembrane region" description="Helical" evidence="8">
    <location>
        <begin position="410"/>
        <end position="432"/>
    </location>
</feature>
<dbReference type="CDD" id="cd13134">
    <property type="entry name" value="MATE_like_8"/>
    <property type="match status" value="1"/>
</dbReference>
<dbReference type="PANTHER" id="PTHR42925:SF1">
    <property type="entry name" value="VIRULENCE FACTOR MVIN"/>
    <property type="match status" value="1"/>
</dbReference>
<feature type="transmembrane region" description="Helical" evidence="8">
    <location>
        <begin position="273"/>
        <end position="290"/>
    </location>
</feature>
<dbReference type="InterPro" id="IPR002528">
    <property type="entry name" value="MATE_fam"/>
</dbReference>
<name>A0A9X2CQF7_9BACI</name>
<keyword evidence="6 8" id="KW-1133">Transmembrane helix</keyword>
<keyword evidence="5 8" id="KW-0812">Transmembrane</keyword>
<feature type="transmembrane region" description="Helical" evidence="8">
    <location>
        <begin position="191"/>
        <end position="213"/>
    </location>
</feature>
<dbReference type="RefSeq" id="WP_250094664.1">
    <property type="nucleotide sequence ID" value="NZ_JAKRYL010000001.1"/>
</dbReference>
<reference evidence="9" key="1">
    <citation type="submission" date="2022-02" db="EMBL/GenBank/DDBJ databases">
        <title>Halalkalibacter sp. nov. isolated from Lonar Lake, India.</title>
        <authorList>
            <person name="Joshi A."/>
            <person name="Thite S."/>
            <person name="Lodha T."/>
        </authorList>
    </citation>
    <scope>NUCLEOTIDE SEQUENCE</scope>
    <source>
        <strain evidence="9">MEB205</strain>
    </source>
</reference>
<feature type="transmembrane region" description="Helical" evidence="8">
    <location>
        <begin position="88"/>
        <end position="109"/>
    </location>
</feature>
<gene>
    <name evidence="9" type="ORF">MF646_01260</name>
</gene>
<dbReference type="PIRSF" id="PIRSF006603">
    <property type="entry name" value="DinF"/>
    <property type="match status" value="1"/>
</dbReference>
<evidence type="ECO:0000313" key="9">
    <source>
        <dbReference type="EMBL" id="MCL7745736.1"/>
    </source>
</evidence>
<feature type="transmembrane region" description="Helical" evidence="8">
    <location>
        <begin position="9"/>
        <end position="28"/>
    </location>
</feature>
<dbReference type="GO" id="GO:0042910">
    <property type="term" value="F:xenobiotic transmembrane transporter activity"/>
    <property type="evidence" value="ECO:0007669"/>
    <property type="project" value="InterPro"/>
</dbReference>
<dbReference type="AlphaFoldDB" id="A0A9X2CQF7"/>
<feature type="transmembrane region" description="Helical" evidence="8">
    <location>
        <begin position="317"/>
        <end position="334"/>
    </location>
</feature>
<dbReference type="Proteomes" id="UP001139150">
    <property type="component" value="Unassembled WGS sequence"/>
</dbReference>
<feature type="transmembrane region" description="Helical" evidence="8">
    <location>
        <begin position="162"/>
        <end position="185"/>
    </location>
</feature>
<dbReference type="GO" id="GO:0005886">
    <property type="term" value="C:plasma membrane"/>
    <property type="evidence" value="ECO:0007669"/>
    <property type="project" value="UniProtKB-SubCell"/>
</dbReference>
<sequence length="456" mass="50768">MATSEVKKLSLFAITWPIFIETFLHMSLRTADTFMLSFISDEAVAAVGVSNQIVMFMFFLFQFGATGAGVVIAQYLGANKYNDVRKFAWNAITFNFLFGLIISIIMILFSKTFLGFFNLEPALFQQARSFLLIVGGALFLQAMMLTISAIIQAHGFTRDTMFVTVGMNIINIIGNYLLIFGAFGFPQLGVVGVAVATVASQFLGLIVNFMILFKRVDVRLHIKDMIDWNKERLYQILSIGVPSAIGNLSYSLSQIVTTGFIVSLGQEMLTTRIYTLNILFFAIVISISLGRGTQIIIGHLVGAGEFEQAYKTALKNLRMSMLLCLGVAIILILAREPLFSLFTDNPLIISTGGMLILMGIFLEPGRCFNIVLGQAIQAAGDARYLMMVTIIIIWCFSVPLYYLLGIQLGYGLIGIWLAFVVDEWLRGLVLFGRWKSRVWEKKVLVKKEKQKNKALG</sequence>
<feature type="transmembrane region" description="Helical" evidence="8">
    <location>
        <begin position="233"/>
        <end position="253"/>
    </location>
</feature>
<keyword evidence="7 8" id="KW-0472">Membrane</keyword>
<evidence type="ECO:0000313" key="10">
    <source>
        <dbReference type="Proteomes" id="UP001139150"/>
    </source>
</evidence>
<dbReference type="Pfam" id="PF01554">
    <property type="entry name" value="MatE"/>
    <property type="match status" value="2"/>
</dbReference>
<feature type="transmembrane region" description="Helical" evidence="8">
    <location>
        <begin position="129"/>
        <end position="150"/>
    </location>
</feature>
<feature type="transmembrane region" description="Helical" evidence="8">
    <location>
        <begin position="346"/>
        <end position="363"/>
    </location>
</feature>
<evidence type="ECO:0000256" key="7">
    <source>
        <dbReference type="ARBA" id="ARBA00023136"/>
    </source>
</evidence>
<proteinExistence type="inferred from homology"/>
<keyword evidence="4" id="KW-1003">Cell membrane</keyword>
<feature type="transmembrane region" description="Helical" evidence="8">
    <location>
        <begin position="53"/>
        <end position="76"/>
    </location>
</feature>
<evidence type="ECO:0000256" key="6">
    <source>
        <dbReference type="ARBA" id="ARBA00022989"/>
    </source>
</evidence>
<dbReference type="InterPro" id="IPR048279">
    <property type="entry name" value="MdtK-like"/>
</dbReference>
<feature type="transmembrane region" description="Helical" evidence="8">
    <location>
        <begin position="384"/>
        <end position="404"/>
    </location>
</feature>
<keyword evidence="10" id="KW-1185">Reference proteome</keyword>
<evidence type="ECO:0000256" key="8">
    <source>
        <dbReference type="SAM" id="Phobius"/>
    </source>
</evidence>
<protein>
    <submittedName>
        <fullName evidence="9">MATE family efflux transporter</fullName>
    </submittedName>
</protein>
<evidence type="ECO:0000256" key="4">
    <source>
        <dbReference type="ARBA" id="ARBA00022475"/>
    </source>
</evidence>
<comment type="subcellular location">
    <subcellularLocation>
        <location evidence="1">Cell membrane</location>
        <topology evidence="1">Multi-pass membrane protein</topology>
    </subcellularLocation>
</comment>
<dbReference type="InterPro" id="IPR047135">
    <property type="entry name" value="YsiQ"/>
</dbReference>
<accession>A0A9X2CQF7</accession>
<evidence type="ECO:0000256" key="1">
    <source>
        <dbReference type="ARBA" id="ARBA00004651"/>
    </source>
</evidence>
<evidence type="ECO:0000256" key="5">
    <source>
        <dbReference type="ARBA" id="ARBA00022692"/>
    </source>
</evidence>